<dbReference type="EMBL" id="AC016692">
    <property type="status" value="NOT_ANNOTATED_CDS"/>
    <property type="molecule type" value="Genomic_DNA"/>
</dbReference>
<reference evidence="1 2" key="3">
    <citation type="journal article" date="2005" name="Nature">
        <title>Generation and annotation of the DNA sequences of human chromosomes 2 and 4.</title>
        <authorList>
            <person name="Hillier L.W."/>
            <person name="Graves T.A."/>
            <person name="Fulton R.S."/>
            <person name="Fulton L.A."/>
            <person name="Pepin K.H."/>
            <person name="Minx P."/>
            <person name="Wagner-McPherson C."/>
            <person name="Layman D."/>
            <person name="Wylie K."/>
            <person name="Sekhon M."/>
            <person name="Becker M.C."/>
            <person name="Fewell G.A."/>
            <person name="Delehaunty K.D."/>
            <person name="Miner T.L."/>
            <person name="Nash W.E."/>
            <person name="Kremitzki C."/>
            <person name="Oddy L."/>
            <person name="Du H."/>
            <person name="Sun H."/>
            <person name="Bradshaw-Cordum H."/>
            <person name="Ali J."/>
            <person name="Carter J."/>
            <person name="Cordes M."/>
            <person name="Harris A."/>
            <person name="Isak A."/>
            <person name="van Brunt A."/>
            <person name="Nguyen C."/>
            <person name="Du F."/>
            <person name="Courtney L."/>
            <person name="Kalicki J."/>
            <person name="Ozersky P."/>
            <person name="Abbott S."/>
            <person name="Armstrong J."/>
            <person name="Belter E.A."/>
            <person name="Caruso L."/>
            <person name="Cedroni M."/>
            <person name="Cotton M."/>
            <person name="Davidson T."/>
            <person name="Desai A."/>
            <person name="Elliott G."/>
            <person name="Erb T."/>
            <person name="Fronick C."/>
            <person name="Gaige T."/>
            <person name="Haakenson W."/>
            <person name="Haglund K."/>
            <person name="Holmes A."/>
            <person name="Harkins R."/>
            <person name="Kim K."/>
            <person name="Kruchowski S.S."/>
            <person name="Strong C.M."/>
            <person name="Grewal N."/>
            <person name="Goyea E."/>
            <person name="Hou S."/>
            <person name="Levy A."/>
            <person name="Martinka S."/>
            <person name="Mead K."/>
            <person name="McLellan M.D."/>
            <person name="Meyer R."/>
            <person name="Randall-Maher J."/>
            <person name="Tomlinson C."/>
            <person name="Dauphin-Kohlberg S."/>
            <person name="Kozlowicz-Reilly A."/>
            <person name="Shah N."/>
            <person name="Swearengen-Shahid S."/>
            <person name="Snider J."/>
            <person name="Strong J.T."/>
            <person name="Thompson J."/>
            <person name="Yoakum M."/>
            <person name="Leonard S."/>
            <person name="Pearman C."/>
            <person name="Trani L."/>
            <person name="Radionenko M."/>
            <person name="Waligorski J.E."/>
            <person name="Wang C."/>
            <person name="Rock S.M."/>
            <person name="Tin-Wollam A.M."/>
            <person name="Maupin R."/>
            <person name="Latreille P."/>
            <person name="Wendl M.C."/>
            <person name="Yang S.P."/>
            <person name="Pohl C."/>
            <person name="Wallis J.W."/>
            <person name="Spieth J."/>
            <person name="Bieri T.A."/>
            <person name="Berkowicz N."/>
            <person name="Nelson J.O."/>
            <person name="Osborne J."/>
            <person name="Ding L."/>
            <person name="Meyer R."/>
            <person name="Sabo A."/>
            <person name="Shotland Y."/>
            <person name="Sinha P."/>
            <person name="Wohldmann P.E."/>
            <person name="Cook L.L."/>
            <person name="Hickenbotham M.T."/>
            <person name="Eldred J."/>
            <person name="Williams D."/>
            <person name="Jones T.A."/>
            <person name="She X."/>
            <person name="Ciccarelli F.D."/>
            <person name="Izaurralde E."/>
            <person name="Taylor J."/>
            <person name="Schmutz J."/>
            <person name="Myers R.M."/>
            <person name="Cox D.R."/>
            <person name="Huang X."/>
            <person name="McPherson J.D."/>
            <person name="Mardis E.R."/>
            <person name="Clifton S.W."/>
            <person name="Warren W.C."/>
            <person name="Chinwalla A.T."/>
            <person name="Eddy S.R."/>
            <person name="Marra M.A."/>
            <person name="Ovcharenko I."/>
            <person name="Furey T.S."/>
            <person name="Miller W."/>
            <person name="Eichler E.E."/>
            <person name="Bork P."/>
            <person name="Suyama M."/>
            <person name="Torrents D."/>
            <person name="Waterston R.H."/>
            <person name="Wilson R.K."/>
        </authorList>
    </citation>
    <scope>NUCLEOTIDE SEQUENCE [LARGE SCALE GENOMIC DNA]</scope>
</reference>
<evidence type="ECO:0000313" key="2">
    <source>
        <dbReference type="Proteomes" id="UP000005640"/>
    </source>
</evidence>
<dbReference type="Ensembl" id="ENST00000475359.6">
    <property type="protein sequence ID" value="ENSP00000503952.1"/>
    <property type="gene ID" value="ENSG00000204120.16"/>
</dbReference>
<dbReference type="Bgee" id="ENSG00000204120">
    <property type="expression patterns" value="Expressed in calcaneal tendon and 211 other cell types or tissues"/>
</dbReference>
<reference evidence="1" key="4">
    <citation type="submission" date="2025-05" db="UniProtKB">
        <authorList>
            <consortium name="Ensembl"/>
        </authorList>
    </citation>
    <scope>IDENTIFICATION</scope>
</reference>
<dbReference type="HGNC" id="HGNC:11960">
    <property type="gene designation" value="GIGYF2"/>
</dbReference>
<dbReference type="OrthoDB" id="9539369at2759"/>
<dbReference type="Ensembl" id="ENST00000490612.5">
    <property type="protein sequence ID" value="ENSP00000504110.1"/>
    <property type="gene ID" value="ENSG00000204120.16"/>
</dbReference>
<sequence length="30" mass="3409">MAAETQTLNFGPECLLQMCLDPEYGILMEF</sequence>
<reference evidence="1" key="1">
    <citation type="journal article" date="2001" name="Nature">
        <title>Initial sequencing and analysis of the human genome.</title>
        <authorList>
            <consortium name="International Human Genome Sequencing Consortium"/>
            <person name="Lander E.S."/>
            <person name="Linton L.M."/>
            <person name="Birren B."/>
            <person name="Nusbaum C."/>
            <person name="Zody M.C."/>
            <person name="Baldwin J."/>
            <person name="Devon K."/>
            <person name="Dewar K."/>
            <person name="Doyle M."/>
            <person name="FitzHugh W."/>
            <person name="Funke R."/>
            <person name="Gage D."/>
            <person name="Harris K."/>
            <person name="Heaford A."/>
            <person name="Howland J."/>
            <person name="Kann L."/>
            <person name="Lehoczky J."/>
            <person name="LeVine R."/>
            <person name="McEwan P."/>
            <person name="McKernan K."/>
            <person name="Meldrim J."/>
            <person name="Mesirov J.P."/>
            <person name="Miranda C."/>
            <person name="Morris W."/>
            <person name="Naylor J."/>
            <person name="Raymond C."/>
            <person name="Rosetti M."/>
            <person name="Santos R."/>
            <person name="Sheridan A."/>
            <person name="Sougnez C."/>
            <person name="Stange-Thomann N."/>
            <person name="Stojanovic N."/>
            <person name="Subramanian A."/>
            <person name="Wyman D."/>
            <person name="Rogers J."/>
            <person name="Sulston J."/>
            <person name="Ainscough R."/>
            <person name="Beck S."/>
            <person name="Bentley D."/>
            <person name="Burton J."/>
            <person name="Clee C."/>
            <person name="Carter N."/>
            <person name="Coulson A."/>
            <person name="Deadman R."/>
            <person name="Deloukas P."/>
            <person name="Dunham A."/>
            <person name="Dunham I."/>
            <person name="Durbin R."/>
            <person name="French L."/>
            <person name="Grafham D."/>
            <person name="Gregory S."/>
            <person name="Hubbard T."/>
            <person name="Humphray S."/>
            <person name="Hunt A."/>
            <person name="Jones M."/>
            <person name="Lloyd C."/>
            <person name="McMurray A."/>
            <person name="Matthews L."/>
            <person name="Mercer S."/>
            <person name="Milne S."/>
            <person name="Mullikin J.C."/>
            <person name="Mungall A."/>
            <person name="Plumb R."/>
            <person name="Ross M."/>
            <person name="Shownkeen R."/>
            <person name="Sims S."/>
            <person name="Waterston R.H."/>
            <person name="Wilson R.K."/>
            <person name="Hillier L.W."/>
            <person name="McPherson J.D."/>
            <person name="Marra M.A."/>
            <person name="Mardis E.R."/>
            <person name="Fulton L.A."/>
            <person name="Chinwalla A.T."/>
            <person name="Pepin K.H."/>
            <person name="Gish W.R."/>
            <person name="Chissoe S.L."/>
            <person name="Wendl M.C."/>
            <person name="Delehaunty K.D."/>
            <person name="Miner T.L."/>
            <person name="Delehaunty A."/>
            <person name="Kramer J.B."/>
            <person name="Cook L.L."/>
            <person name="Fulton R.S."/>
            <person name="Johnson D.L."/>
            <person name="Minx P.J."/>
            <person name="Clifton S.W."/>
            <person name="Hawkins T."/>
            <person name="Branscomb E."/>
            <person name="Predki P."/>
            <person name="Richardson P."/>
            <person name="Wenning S."/>
            <person name="Slezak T."/>
            <person name="Doggett N."/>
            <person name="Cheng J.F."/>
            <person name="Olsen A."/>
            <person name="Lucas S."/>
            <person name="Elkin C."/>
            <person name="Uberbacher E."/>
            <person name="Frazier M."/>
            <person name="Gibbs R.A."/>
            <person name="Muzny D.M."/>
            <person name="Scherer S.E."/>
            <person name="Bouck J.B."/>
            <person name="Sodergren E.J."/>
            <person name="Worley K.C."/>
            <person name="Rives C.M."/>
            <person name="Gorrell J.H."/>
            <person name="Metzker M.L."/>
            <person name="Naylor S.L."/>
            <person name="Kucherlapati R.S."/>
            <person name="Nelson D.L."/>
            <person name="Weinstock G.M."/>
            <person name="Sakaki Y."/>
            <person name="Fujiyama A."/>
            <person name="Hattori M."/>
            <person name="Yada T."/>
            <person name="Toyoda A."/>
            <person name="Itoh T."/>
            <person name="Kawagoe C."/>
            <person name="Watanabe H."/>
            <person name="Totoki Y."/>
            <person name="Taylor T."/>
            <person name="Weissenbach J."/>
            <person name="Heilig R."/>
            <person name="Saurin W."/>
            <person name="Artiguenave F."/>
            <person name="Brottier P."/>
            <person name="Bruls T."/>
            <person name="Pelletier E."/>
            <person name="Robert C."/>
            <person name="Wincker P."/>
            <person name="Smith D.R."/>
            <person name="Doucette-Stamm L."/>
            <person name="Rubenfield M."/>
            <person name="Weinstock K."/>
            <person name="Lee H.M."/>
            <person name="Dubois J."/>
            <person name="Rosenthal A."/>
            <person name="Platzer M."/>
            <person name="Nyakatura G."/>
            <person name="Taudien S."/>
            <person name="Rump A."/>
            <person name="Yang H."/>
            <person name="Yu J."/>
            <person name="Wang J."/>
            <person name="Huang G."/>
            <person name="Gu J."/>
            <person name="Hood L."/>
            <person name="Rowen L."/>
            <person name="Madan A."/>
            <person name="Qin S."/>
            <person name="Davis R.W."/>
            <person name="Federspiel N.A."/>
            <person name="Abola A.P."/>
            <person name="Proctor M.J."/>
            <person name="Myers R.M."/>
            <person name="Schmutz J."/>
            <person name="Dickson M."/>
            <person name="Grimwood J."/>
            <person name="Cox D.R."/>
            <person name="Olson M.V."/>
            <person name="Kaul R."/>
            <person name="Raymond C."/>
            <person name="Shimizu N."/>
            <person name="Kawasaki K."/>
            <person name="Minoshima S."/>
            <person name="Evans G.A."/>
            <person name="Athanasiou M."/>
            <person name="Schultz R."/>
            <person name="Roe B.A."/>
            <person name="Chen F."/>
            <person name="Pan H."/>
            <person name="Ramser J."/>
            <person name="Lehrach H."/>
            <person name="Reinhardt R."/>
            <person name="McCombie W.R."/>
            <person name="de la Bastide M."/>
            <person name="Dedhia N."/>
            <person name="Blocker H."/>
            <person name="Hornischer K."/>
            <person name="Nordsiek G."/>
            <person name="Agarwala R."/>
            <person name="Aravind L."/>
            <person name="Bailey J.A."/>
            <person name="Bateman A."/>
            <person name="Batzoglou S."/>
            <person name="Birney E."/>
            <person name="Bork P."/>
            <person name="Brown D.G."/>
            <person name="Burge C.B."/>
            <person name="Cerutti L."/>
            <person name="Chen H.C."/>
            <person name="Church D."/>
            <person name="Clamp M."/>
            <person name="Copley R.R."/>
            <person name="Doerks T."/>
            <person name="Eddy S.R."/>
            <person name="Eichler E.E."/>
            <person name="Furey T.S."/>
            <person name="Galagan J."/>
            <person name="Gilbert J.G."/>
            <person name="Harmon C."/>
            <person name="Hayashizaki Y."/>
            <person name="Haussler D."/>
            <person name="Hermjakob H."/>
            <person name="Hokamp K."/>
            <person name="Jang W."/>
            <person name="Johnson L.S."/>
            <person name="Jones T.A."/>
            <person name="Kasif S."/>
            <person name="Kaspryzk A."/>
            <person name="Kennedy S."/>
            <person name="Kent W.J."/>
            <person name="Kitts P."/>
            <person name="Koonin E.V."/>
            <person name="Korf I."/>
            <person name="Kulp D."/>
            <person name="Lancet D."/>
            <person name="Lowe T.M."/>
            <person name="McLysaght A."/>
            <person name="Mikkelsen T."/>
            <person name="Moran J.V."/>
            <person name="Mulder N."/>
            <person name="Pollara V.J."/>
            <person name="Ponting C.P."/>
            <person name="Schuler G."/>
            <person name="Schultz J."/>
            <person name="Slater G."/>
            <person name="Smit A.F."/>
            <person name="Stupka E."/>
            <person name="Szustakowski J."/>
            <person name="Thierry-Mieg D."/>
            <person name="Thierry-Mieg J."/>
            <person name="Wagner L."/>
            <person name="Wallis J."/>
            <person name="Wheeler R."/>
            <person name="Williams A."/>
            <person name="Wolf Y.I."/>
            <person name="Wolfe K.H."/>
            <person name="Yang S.P."/>
            <person name="Yeh R.F."/>
            <person name="Collins F."/>
            <person name="Guyer M.S."/>
            <person name="Peterson J."/>
            <person name="Felsenfeld A."/>
            <person name="Wetterstrand K.A."/>
            <person name="Patrinos A."/>
            <person name="Morgan M.J."/>
            <person name="de Jong P."/>
            <person name="Catanese J.J."/>
            <person name="Osoegawa K."/>
            <person name="Shizuya H."/>
            <person name="Choi S."/>
            <person name="Chen Y.J."/>
        </authorList>
    </citation>
    <scope>NUCLEOTIDE SEQUENCE [LARGE SCALE GENOMIC DNA]</scope>
</reference>
<name>A0A7I2V3X3_HUMAN</name>
<dbReference type="GeneTree" id="ENSGT00940000156108"/>
<dbReference type="Proteomes" id="UP000005640">
    <property type="component" value="Chromosome 2"/>
</dbReference>
<organism evidence="1 2">
    <name type="scientific">Homo sapiens</name>
    <name type="common">Human</name>
    <dbReference type="NCBI Taxonomy" id="9606"/>
    <lineage>
        <taxon>Eukaryota</taxon>
        <taxon>Metazoa</taxon>
        <taxon>Chordata</taxon>
        <taxon>Craniata</taxon>
        <taxon>Vertebrata</taxon>
        <taxon>Euteleostomi</taxon>
        <taxon>Mammalia</taxon>
        <taxon>Eutheria</taxon>
        <taxon>Euarchontoglires</taxon>
        <taxon>Primates</taxon>
        <taxon>Haplorrhini</taxon>
        <taxon>Catarrhini</taxon>
        <taxon>Hominidae</taxon>
        <taxon>Homo</taxon>
    </lineage>
</organism>
<accession>A0A7I2V3X3</accession>
<dbReference type="AlphaFoldDB" id="A0A7I2V3X3"/>
<protein>
    <submittedName>
        <fullName evidence="1">GRB10 interacting GYF protein 2</fullName>
    </submittedName>
</protein>
<gene>
    <name evidence="1" type="primary">GIGYF2</name>
</gene>
<dbReference type="Ensembl" id="ENST00000483164.5">
    <property type="protein sequence ID" value="ENSP00000503664.1"/>
    <property type="gene ID" value="ENSG00000204120.16"/>
</dbReference>
<keyword evidence="2" id="KW-1185">Reference proteome</keyword>
<reference evidence="1" key="2">
    <citation type="journal article" date="2004" name="Nature">
        <title>Finishing the euchromatic sequence of the human genome.</title>
        <authorList>
            <consortium name="International Human Genome Sequencing Consortium"/>
        </authorList>
    </citation>
    <scope>NUCLEOTIDE SEQUENCE [LARGE SCALE GENOMIC DNA]</scope>
</reference>
<proteinExistence type="predicted"/>
<dbReference type="EMBL" id="AC064852">
    <property type="status" value="NOT_ANNOTATED_CDS"/>
    <property type="molecule type" value="Genomic_DNA"/>
</dbReference>
<dbReference type="OpenTargets" id="ENSG00000204120"/>
<evidence type="ECO:0000313" key="1">
    <source>
        <dbReference type="Ensembl" id="ENSP00000503664.1"/>
    </source>
</evidence>